<evidence type="ECO:0000313" key="2">
    <source>
        <dbReference type="EMBL" id="EFP01762.1"/>
    </source>
</evidence>
<organism evidence="3">
    <name type="scientific">Caenorhabditis remanei</name>
    <name type="common">Caenorhabditis vulgaris</name>
    <dbReference type="NCBI Taxonomy" id="31234"/>
    <lineage>
        <taxon>Eukaryota</taxon>
        <taxon>Metazoa</taxon>
        <taxon>Ecdysozoa</taxon>
        <taxon>Nematoda</taxon>
        <taxon>Chromadorea</taxon>
        <taxon>Rhabditida</taxon>
        <taxon>Rhabditina</taxon>
        <taxon>Rhabditomorpha</taxon>
        <taxon>Rhabditoidea</taxon>
        <taxon>Rhabditidae</taxon>
        <taxon>Peloderinae</taxon>
        <taxon>Caenorhabditis</taxon>
    </lineage>
</organism>
<gene>
    <name evidence="2" type="ORF">CRE_23312</name>
</gene>
<keyword evidence="3" id="KW-1185">Reference proteome</keyword>
<dbReference type="Proteomes" id="UP000008281">
    <property type="component" value="Unassembled WGS sequence"/>
</dbReference>
<dbReference type="InParanoid" id="E3MGP2"/>
<name>E3MGP2_CAERE</name>
<protein>
    <recommendedName>
        <fullName evidence="1">DUF38 domain-containing protein</fullName>
    </recommendedName>
</protein>
<dbReference type="eggNOG" id="ENOG502RC2P">
    <property type="taxonomic scope" value="Eukaryota"/>
</dbReference>
<reference evidence="2" key="1">
    <citation type="submission" date="2007-07" db="EMBL/GenBank/DDBJ databases">
        <title>PCAP assembly of the Caenorhabditis remanei genome.</title>
        <authorList>
            <consortium name="The Caenorhabditis remanei Sequencing Consortium"/>
            <person name="Wilson R.K."/>
        </authorList>
    </citation>
    <scope>NUCLEOTIDE SEQUENCE [LARGE SCALE GENOMIC DNA]</scope>
    <source>
        <strain evidence="2">PB4641</strain>
    </source>
</reference>
<dbReference type="PANTHER" id="PTHR23014:SF1">
    <property type="entry name" value="DUF38 DOMAIN-CONTAINING PROTEIN-RELATED"/>
    <property type="match status" value="1"/>
</dbReference>
<sequence length="323" mass="38124">MTAYLPNMPARAVSAILDYCNYPEIQALRKTCRFLWFTIDHLLPEAHLSGLLIKTLKPNRIEIIMRFLKNHLLITYNQHEYGCSVTWSDGDDEWENFVSDIDFLTLFFKDFWILLKHQNSLLQFFQLKIEVEILGFCVNMEKVLRSKRNQLKVRDLDLTVYKANQIMCVLPYLDPTARLNMIWIIEPKRNEQVLDLEEVVQLPQWKNSVEIEILGFTVCTSIEHFQHFKKAHVNSFELITGQEVLRMNERFLFSNTLKNLHFDFKTFQDDQNLLESQLGPTITYFNDTGVHNLWILPGLAGLRTEICTELSSKYINIRRRPEC</sequence>
<dbReference type="FunCoup" id="E3MGP2">
    <property type="interactions" value="1101"/>
</dbReference>
<dbReference type="HOGENOM" id="CLU_030831_0_3_1"/>
<dbReference type="EMBL" id="DS268444">
    <property type="protein sequence ID" value="EFP01762.1"/>
    <property type="molecule type" value="Genomic_DNA"/>
</dbReference>
<evidence type="ECO:0000259" key="1">
    <source>
        <dbReference type="Pfam" id="PF01827"/>
    </source>
</evidence>
<accession>E3MGP2</accession>
<dbReference type="AlphaFoldDB" id="E3MGP2"/>
<dbReference type="PANTHER" id="PTHR23014">
    <property type="entry name" value="F-BOX A PROTEIN"/>
    <property type="match status" value="1"/>
</dbReference>
<proteinExistence type="predicted"/>
<evidence type="ECO:0000313" key="3">
    <source>
        <dbReference type="Proteomes" id="UP000008281"/>
    </source>
</evidence>
<dbReference type="InterPro" id="IPR002900">
    <property type="entry name" value="DUF38/FTH_CAE_spp"/>
</dbReference>
<dbReference type="Pfam" id="PF01827">
    <property type="entry name" value="FTH"/>
    <property type="match status" value="1"/>
</dbReference>
<feature type="domain" description="DUF38" evidence="1">
    <location>
        <begin position="139"/>
        <end position="269"/>
    </location>
</feature>
<dbReference type="OMA" id="QQAENCE"/>